<dbReference type="AlphaFoldDB" id="A0A1E3X6F2"/>
<proteinExistence type="inferred from homology"/>
<evidence type="ECO:0000256" key="1">
    <source>
        <dbReference type="ARBA" id="ARBA00007637"/>
    </source>
</evidence>
<evidence type="ECO:0000259" key="2">
    <source>
        <dbReference type="Pfam" id="PF01370"/>
    </source>
</evidence>
<protein>
    <submittedName>
        <fullName evidence="3">UDP-glucose 4-epimerase</fullName>
        <ecNumber evidence="3">5.1.3.2</ecNumber>
    </submittedName>
</protein>
<dbReference type="InterPro" id="IPR036291">
    <property type="entry name" value="NAD(P)-bd_dom_sf"/>
</dbReference>
<dbReference type="PANTHER" id="PTHR43000">
    <property type="entry name" value="DTDP-D-GLUCOSE 4,6-DEHYDRATASE-RELATED"/>
    <property type="match status" value="1"/>
</dbReference>
<dbReference type="Pfam" id="PF01370">
    <property type="entry name" value="Epimerase"/>
    <property type="match status" value="1"/>
</dbReference>
<reference evidence="3 4" key="1">
    <citation type="submission" date="2016-07" db="EMBL/GenBank/DDBJ databases">
        <title>Draft genome of Scalindua rubra, obtained from a brine-seawater interface in the Red Sea, sheds light on salt adaptation in anammox bacteria.</title>
        <authorList>
            <person name="Speth D.R."/>
            <person name="Lagkouvardos I."/>
            <person name="Wang Y."/>
            <person name="Qian P.-Y."/>
            <person name="Dutilh B.E."/>
            <person name="Jetten M.S."/>
        </authorList>
    </citation>
    <scope>NUCLEOTIDE SEQUENCE [LARGE SCALE GENOMIC DNA]</scope>
    <source>
        <strain evidence="3">BSI-1</strain>
    </source>
</reference>
<dbReference type="EMBL" id="MAYW01000137">
    <property type="protein sequence ID" value="ODS31185.1"/>
    <property type="molecule type" value="Genomic_DNA"/>
</dbReference>
<dbReference type="Gene3D" id="3.40.50.720">
    <property type="entry name" value="NAD(P)-binding Rossmann-like Domain"/>
    <property type="match status" value="1"/>
</dbReference>
<feature type="domain" description="NAD-dependent epimerase/dehydratase" evidence="2">
    <location>
        <begin position="3"/>
        <end position="239"/>
    </location>
</feature>
<dbReference type="EC" id="5.1.3.2" evidence="3"/>
<sequence length="320" mass="36143">MKVLVTGGAGFIASHLVDSLISQGHDVVIIDNLSTGKRENVNSKAAFFEEDICNTESLEKIFSKEKPDIVNHHAAQIDLRKSVREPLYDAQINILGSLNLINLSNKYNVKKIIYISTGGAVYGEPKYLPVDEKHLINPQSQYGVSKHTVELYLFAFKQTHNLDYAVLRYPNVYGPRQDPHGEAGVVAIFTEQMLDGKQPTIFGDGTKTRDYVYVDDIIDANMNVMFKSVSSHDEIYNIGWGKEIKDIEIFESVRDALGLYVKPIYDKKRQGEIDHICLDSTKAVKGLGWKPKVELQDGIRLTTNFYKERRQTIDGTLEQD</sequence>
<comment type="similarity">
    <text evidence="1">Belongs to the NAD(P)-dependent epimerase/dehydratase family.</text>
</comment>
<evidence type="ECO:0000313" key="3">
    <source>
        <dbReference type="EMBL" id="ODS31185.1"/>
    </source>
</evidence>
<dbReference type="PATRIC" id="fig|1872076.5.peg.4410"/>
<accession>A0A1E3X6F2</accession>
<gene>
    <name evidence="3" type="primary">galE_4</name>
    <name evidence="3" type="ORF">SCARUB_03702</name>
</gene>
<dbReference type="GO" id="GO:0003978">
    <property type="term" value="F:UDP-glucose 4-epimerase activity"/>
    <property type="evidence" value="ECO:0007669"/>
    <property type="project" value="UniProtKB-EC"/>
</dbReference>
<dbReference type="SUPFAM" id="SSF51735">
    <property type="entry name" value="NAD(P)-binding Rossmann-fold domains"/>
    <property type="match status" value="1"/>
</dbReference>
<evidence type="ECO:0000313" key="4">
    <source>
        <dbReference type="Proteomes" id="UP000094056"/>
    </source>
</evidence>
<organism evidence="3 4">
    <name type="scientific">Candidatus Scalindua rubra</name>
    <dbReference type="NCBI Taxonomy" id="1872076"/>
    <lineage>
        <taxon>Bacteria</taxon>
        <taxon>Pseudomonadati</taxon>
        <taxon>Planctomycetota</taxon>
        <taxon>Candidatus Brocadiia</taxon>
        <taxon>Candidatus Brocadiales</taxon>
        <taxon>Candidatus Scalinduaceae</taxon>
        <taxon>Candidatus Scalindua</taxon>
    </lineage>
</organism>
<comment type="caution">
    <text evidence="3">The sequence shown here is derived from an EMBL/GenBank/DDBJ whole genome shotgun (WGS) entry which is preliminary data.</text>
</comment>
<dbReference type="InterPro" id="IPR001509">
    <property type="entry name" value="Epimerase_deHydtase"/>
</dbReference>
<dbReference type="Gene3D" id="3.90.25.10">
    <property type="entry name" value="UDP-galactose 4-epimerase, domain 1"/>
    <property type="match status" value="1"/>
</dbReference>
<dbReference type="Proteomes" id="UP000094056">
    <property type="component" value="Unassembled WGS sequence"/>
</dbReference>
<keyword evidence="3" id="KW-0413">Isomerase</keyword>
<name>A0A1E3X6F2_9BACT</name>